<comment type="caution">
    <text evidence="3">The sequence shown here is derived from an EMBL/GenBank/DDBJ whole genome shotgun (WGS) entry which is preliminary data.</text>
</comment>
<evidence type="ECO:0000256" key="1">
    <source>
        <dbReference type="SAM" id="MobiDB-lite"/>
    </source>
</evidence>
<feature type="region of interest" description="Disordered" evidence="1">
    <location>
        <begin position="56"/>
        <end position="85"/>
    </location>
</feature>
<organism evidence="3 4">
    <name type="scientific">Mycena maculata</name>
    <dbReference type="NCBI Taxonomy" id="230809"/>
    <lineage>
        <taxon>Eukaryota</taxon>
        <taxon>Fungi</taxon>
        <taxon>Dikarya</taxon>
        <taxon>Basidiomycota</taxon>
        <taxon>Agaricomycotina</taxon>
        <taxon>Agaricomycetes</taxon>
        <taxon>Agaricomycetidae</taxon>
        <taxon>Agaricales</taxon>
        <taxon>Marasmiineae</taxon>
        <taxon>Mycenaceae</taxon>
        <taxon>Mycena</taxon>
    </lineage>
</organism>
<keyword evidence="2" id="KW-0732">Signal</keyword>
<evidence type="ECO:0000256" key="2">
    <source>
        <dbReference type="SAM" id="SignalP"/>
    </source>
</evidence>
<dbReference type="Proteomes" id="UP001215280">
    <property type="component" value="Unassembled WGS sequence"/>
</dbReference>
<feature type="compositionally biased region" description="Low complexity" evidence="1">
    <location>
        <begin position="56"/>
        <end position="77"/>
    </location>
</feature>
<gene>
    <name evidence="3" type="ORF">DFH07DRAFT_968062</name>
</gene>
<sequence length="186" mass="18881">MTNNPRTQPPQMPVGTVLPIGLVVLGFPLLAAPVFQTTGCHCLAPAATATAPAASTPAPVATAPAPAVTPTPTATSAETTIPTRAPAGAGLPAPLVALLRTEGPYLANEVYSVIPAEPLGPIEEADAAPEWYAITRGRFVGVVDQFALSAVAISGVAHAARKAYTTQRLALDAFNQALTWGGVQVV</sequence>
<feature type="chain" id="PRO_5042095248" evidence="2">
    <location>
        <begin position="32"/>
        <end position="186"/>
    </location>
</feature>
<evidence type="ECO:0000313" key="3">
    <source>
        <dbReference type="EMBL" id="KAJ7733216.1"/>
    </source>
</evidence>
<accession>A0AAD7I3R7</accession>
<feature type="signal peptide" evidence="2">
    <location>
        <begin position="1"/>
        <end position="31"/>
    </location>
</feature>
<reference evidence="3" key="1">
    <citation type="submission" date="2023-03" db="EMBL/GenBank/DDBJ databases">
        <title>Massive genome expansion in bonnet fungi (Mycena s.s.) driven by repeated elements and novel gene families across ecological guilds.</title>
        <authorList>
            <consortium name="Lawrence Berkeley National Laboratory"/>
            <person name="Harder C.B."/>
            <person name="Miyauchi S."/>
            <person name="Viragh M."/>
            <person name="Kuo A."/>
            <person name="Thoen E."/>
            <person name="Andreopoulos B."/>
            <person name="Lu D."/>
            <person name="Skrede I."/>
            <person name="Drula E."/>
            <person name="Henrissat B."/>
            <person name="Morin E."/>
            <person name="Kohler A."/>
            <person name="Barry K."/>
            <person name="LaButti K."/>
            <person name="Morin E."/>
            <person name="Salamov A."/>
            <person name="Lipzen A."/>
            <person name="Mereny Z."/>
            <person name="Hegedus B."/>
            <person name="Baldrian P."/>
            <person name="Stursova M."/>
            <person name="Weitz H."/>
            <person name="Taylor A."/>
            <person name="Grigoriev I.V."/>
            <person name="Nagy L.G."/>
            <person name="Martin F."/>
            <person name="Kauserud H."/>
        </authorList>
    </citation>
    <scope>NUCLEOTIDE SEQUENCE</scope>
    <source>
        <strain evidence="3">CBHHK188m</strain>
    </source>
</reference>
<dbReference type="AlphaFoldDB" id="A0AAD7I3R7"/>
<name>A0AAD7I3R7_9AGAR</name>
<keyword evidence="4" id="KW-1185">Reference proteome</keyword>
<dbReference type="EMBL" id="JARJLG010000169">
    <property type="protein sequence ID" value="KAJ7733216.1"/>
    <property type="molecule type" value="Genomic_DNA"/>
</dbReference>
<evidence type="ECO:0000313" key="4">
    <source>
        <dbReference type="Proteomes" id="UP001215280"/>
    </source>
</evidence>
<protein>
    <submittedName>
        <fullName evidence="3">Uncharacterized protein</fullName>
    </submittedName>
</protein>
<proteinExistence type="predicted"/>